<dbReference type="EC" id="2.7.7.48" evidence="8"/>
<dbReference type="EMBL" id="BAABUK010000009">
    <property type="protein sequence ID" value="GAA5811104.1"/>
    <property type="molecule type" value="Genomic_DNA"/>
</dbReference>
<evidence type="ECO:0000256" key="7">
    <source>
        <dbReference type="ARBA" id="ARBA00048744"/>
    </source>
</evidence>
<dbReference type="CDD" id="cd00590">
    <property type="entry name" value="RRM_SF"/>
    <property type="match status" value="1"/>
</dbReference>
<proteinExistence type="inferred from homology"/>
<evidence type="ECO:0000256" key="5">
    <source>
        <dbReference type="ARBA" id="ARBA00022884"/>
    </source>
</evidence>
<keyword evidence="5 8" id="KW-0694">RNA-binding</keyword>
<dbReference type="InterPro" id="IPR057596">
    <property type="entry name" value="RDRP_core"/>
</dbReference>
<dbReference type="InterPro" id="IPR007855">
    <property type="entry name" value="RDRP"/>
</dbReference>
<evidence type="ECO:0000259" key="10">
    <source>
        <dbReference type="Pfam" id="PF05183"/>
    </source>
</evidence>
<protein>
    <recommendedName>
        <fullName evidence="8">RNA-dependent RNA polymerase</fullName>
        <ecNumber evidence="8">2.7.7.48</ecNumber>
    </recommendedName>
</protein>
<keyword evidence="6" id="KW-0943">RNA-mediated gene silencing</keyword>
<dbReference type="Pfam" id="PF26253">
    <property type="entry name" value="RdRP_head"/>
    <property type="match status" value="1"/>
</dbReference>
<evidence type="ECO:0000256" key="9">
    <source>
        <dbReference type="SAM" id="MobiDB-lite"/>
    </source>
</evidence>
<keyword evidence="3 8" id="KW-0808">Transferase</keyword>
<organism evidence="12 13">
    <name type="scientific">Mucor flavus</name>
    <dbReference type="NCBI Taxonomy" id="439312"/>
    <lineage>
        <taxon>Eukaryota</taxon>
        <taxon>Fungi</taxon>
        <taxon>Fungi incertae sedis</taxon>
        <taxon>Mucoromycota</taxon>
        <taxon>Mucoromycotina</taxon>
        <taxon>Mucoromycetes</taxon>
        <taxon>Mucorales</taxon>
        <taxon>Mucorineae</taxon>
        <taxon>Mucoraceae</taxon>
        <taxon>Mucor</taxon>
    </lineage>
</organism>
<accession>A0ABP9YW58</accession>
<keyword evidence="4 8" id="KW-0548">Nucleotidyltransferase</keyword>
<evidence type="ECO:0000313" key="13">
    <source>
        <dbReference type="Proteomes" id="UP001473302"/>
    </source>
</evidence>
<evidence type="ECO:0000256" key="2">
    <source>
        <dbReference type="ARBA" id="ARBA00022484"/>
    </source>
</evidence>
<feature type="domain" description="RDRP C-terminal head" evidence="11">
    <location>
        <begin position="970"/>
        <end position="1124"/>
    </location>
</feature>
<evidence type="ECO:0000256" key="3">
    <source>
        <dbReference type="ARBA" id="ARBA00022679"/>
    </source>
</evidence>
<dbReference type="InterPro" id="IPR035979">
    <property type="entry name" value="RBD_domain_sf"/>
</dbReference>
<evidence type="ECO:0000313" key="12">
    <source>
        <dbReference type="EMBL" id="GAA5811104.1"/>
    </source>
</evidence>
<dbReference type="SUPFAM" id="SSF54928">
    <property type="entry name" value="RNA-binding domain, RBD"/>
    <property type="match status" value="1"/>
</dbReference>
<dbReference type="InterPro" id="IPR058752">
    <property type="entry name" value="RDRP_C_head"/>
</dbReference>
<comment type="caution">
    <text evidence="12">The sequence shown here is derived from an EMBL/GenBank/DDBJ whole genome shotgun (WGS) entry which is preliminary data.</text>
</comment>
<name>A0ABP9YW58_9FUNG</name>
<dbReference type="Proteomes" id="UP001473302">
    <property type="component" value="Unassembled WGS sequence"/>
</dbReference>
<dbReference type="Pfam" id="PF05183">
    <property type="entry name" value="RdRP"/>
    <property type="match status" value="1"/>
</dbReference>
<comment type="catalytic activity">
    <reaction evidence="7 8">
        <text>RNA(n) + a ribonucleoside 5'-triphosphate = RNA(n+1) + diphosphate</text>
        <dbReference type="Rhea" id="RHEA:21248"/>
        <dbReference type="Rhea" id="RHEA-COMP:14527"/>
        <dbReference type="Rhea" id="RHEA-COMP:17342"/>
        <dbReference type="ChEBI" id="CHEBI:33019"/>
        <dbReference type="ChEBI" id="CHEBI:61557"/>
        <dbReference type="ChEBI" id="CHEBI:140395"/>
        <dbReference type="EC" id="2.7.7.48"/>
    </reaction>
</comment>
<sequence>MEQYQDNYSEDSDYCFIITNLTPNTDREKLWEIFDQFGTIRLIELNKETWNAAIIYAFKPLDQLFSQLIYINDRLISINRIPLSKYLSVESSPVPVKKLALGGLSTPKVFIEEWITQEYVTFNINLNRNYVEVFFAHVDGYYRFRIEYNQTDFKNSVVLQRHDAVNTSSLTISGKYPPHYWKSKIPMQKLSDTYHLKHWDRVVEIPLDEFSRDIMKHKADSTSKDPIVPGGRFPNHTIKLSNWTVYRLEFEMPLKSSKNAAHLSFGPNNLSHEALERKINLATASPTVFTPELQVRPATKKIDIDAYTLNMSFEVRYMIEHAFNLKILREYNVEPEFFKKMQQLPLQVSLLFLTLLSAPQQRVYSPDTAINQIYSLTRDHINYQSPIPKGHAFLRKVIVTPTSIYPLQPSVEPMNHVQYHFRQHADRFLLVQFTDEDLEPILPSNTDDNVDTQNIKIYDRIYQMLRKGVKIAGRTYDFLGTSIDNIRWHQCWFFARTNDIDRADILNWMGDFREINKVSTFTICSGQGFAPRLTDLTLAANEIEEIEDYEYNGYVFTTDCGKMSPQIAREIAKKLDLDFTPSVVKFNLAGAKGILMISNFLTKRKVQLRDTQVRFNSERLTLEVIKVSKPNKVFLDRKIIILLSSLGIPSYVFLDLLNGTMTQYKRNVFTKDEISLDTMCDFYSNGTMHDFQSILNAGFLDMNDPYISNLASAYQNNVLQDIRNDCKLYVEQGVRVFAVMDETGVLGPTEVFLQITDKSGLAVNRRIIEGPCLVLRDSSYFPSDIRVVNAVDEPKLRHYTNVLVYSSFEARDISSACSNDDPDDDNFTVIWDAKLIPNARPLAPRNYVTTYTPNDLPKIAFKEIAKYFTTFISKDRLDVLKKAYIAISDRHKEGVFHGDCIYLSQQLSRALDFPKTGLYATIYSEFHEYPFPDFMEENKLCTYTSKKPSGQIYRISSQILGKPYVTNYCSYDPRLFTDDMYKYIADARNVKARYDHSLRLVLGRYTVRTEIEFISGHVLHWPKYLSVKDKPRFIERIRAAYIKFKDDWRLEFEAEFLNYCGQDLQTLTEAKAAAWYYVTYHPSEYKSDVTYNSTMERYMSFPWVLDDYIASIAIINSTRPREDRFFQAVSAEMINNAVKQTAEFLFDSEDEDNDSDDESEDETSSENEQEDELAGGLEGNAGNYSIEQEHIQDQGNGDHYNAGTQEEESLVINGFIN</sequence>
<dbReference type="PANTHER" id="PTHR23079">
    <property type="entry name" value="RNA-DEPENDENT RNA POLYMERASE"/>
    <property type="match status" value="1"/>
</dbReference>
<keyword evidence="13" id="KW-1185">Reference proteome</keyword>
<evidence type="ECO:0000256" key="4">
    <source>
        <dbReference type="ARBA" id="ARBA00022695"/>
    </source>
</evidence>
<dbReference type="PANTHER" id="PTHR23079:SF55">
    <property type="entry name" value="RNA-DIRECTED RNA POLYMERASE"/>
    <property type="match status" value="1"/>
</dbReference>
<comment type="similarity">
    <text evidence="1 8">Belongs to the RdRP family.</text>
</comment>
<feature type="compositionally biased region" description="Acidic residues" evidence="9">
    <location>
        <begin position="1148"/>
        <end position="1173"/>
    </location>
</feature>
<feature type="region of interest" description="Disordered" evidence="9">
    <location>
        <begin position="1148"/>
        <end position="1217"/>
    </location>
</feature>
<evidence type="ECO:0000256" key="1">
    <source>
        <dbReference type="ARBA" id="ARBA00005762"/>
    </source>
</evidence>
<evidence type="ECO:0000256" key="6">
    <source>
        <dbReference type="ARBA" id="ARBA00023158"/>
    </source>
</evidence>
<keyword evidence="2 8" id="KW-0696">RNA-directed RNA polymerase</keyword>
<reference evidence="12 13" key="1">
    <citation type="submission" date="2024-04" db="EMBL/GenBank/DDBJ databases">
        <title>genome sequences of Mucor flavus KT1a and Helicostylum pulchrum KT1b strains isolated from the surface of a dry-aged beef.</title>
        <authorList>
            <person name="Toyotome T."/>
            <person name="Hosono M."/>
            <person name="Torimaru M."/>
            <person name="Fukuda K."/>
            <person name="Mikami N."/>
        </authorList>
    </citation>
    <scope>NUCLEOTIDE SEQUENCE [LARGE SCALE GENOMIC DNA]</scope>
    <source>
        <strain evidence="12 13">KT1a</strain>
    </source>
</reference>
<evidence type="ECO:0000259" key="11">
    <source>
        <dbReference type="Pfam" id="PF26253"/>
    </source>
</evidence>
<evidence type="ECO:0000256" key="8">
    <source>
        <dbReference type="RuleBase" id="RU363098"/>
    </source>
</evidence>
<feature type="domain" description="RDRP core" evidence="10">
    <location>
        <begin position="399"/>
        <end position="954"/>
    </location>
</feature>
<gene>
    <name evidence="12" type="ORF">MFLAVUS_004533</name>
</gene>